<dbReference type="RefSeq" id="WP_070197464.1">
    <property type="nucleotide sequence ID" value="NZ_LJGU01000131.1"/>
</dbReference>
<dbReference type="STRING" id="1075402.AN216_16655"/>
<dbReference type="Pfam" id="PF17230">
    <property type="entry name" value="DUF5304"/>
    <property type="match status" value="1"/>
</dbReference>
<dbReference type="OrthoDB" id="3853386at2"/>
<dbReference type="EMBL" id="LJGU01000131">
    <property type="protein sequence ID" value="OEV01669.1"/>
    <property type="molecule type" value="Genomic_DNA"/>
</dbReference>
<evidence type="ECO:0000256" key="1">
    <source>
        <dbReference type="SAM" id="MobiDB-lite"/>
    </source>
</evidence>
<dbReference type="InterPro" id="IPR035183">
    <property type="entry name" value="DUF5304"/>
</dbReference>
<feature type="region of interest" description="Disordered" evidence="1">
    <location>
        <begin position="117"/>
        <end position="178"/>
    </location>
</feature>
<keyword evidence="3" id="KW-1185">Reference proteome</keyword>
<dbReference type="AlphaFoldDB" id="A0A1E7KCM3"/>
<evidence type="ECO:0008006" key="4">
    <source>
        <dbReference type="Google" id="ProtNLM"/>
    </source>
</evidence>
<evidence type="ECO:0000313" key="3">
    <source>
        <dbReference type="Proteomes" id="UP000176101"/>
    </source>
</evidence>
<organism evidence="2 3">
    <name type="scientific">Streptomyces oceani</name>
    <dbReference type="NCBI Taxonomy" id="1075402"/>
    <lineage>
        <taxon>Bacteria</taxon>
        <taxon>Bacillati</taxon>
        <taxon>Actinomycetota</taxon>
        <taxon>Actinomycetes</taxon>
        <taxon>Kitasatosporales</taxon>
        <taxon>Streptomycetaceae</taxon>
        <taxon>Streptomyces</taxon>
    </lineage>
</organism>
<gene>
    <name evidence="2" type="ORF">AN216_16655</name>
</gene>
<protein>
    <recommendedName>
        <fullName evidence="4">DUF5304 domain-containing protein</fullName>
    </recommendedName>
</protein>
<dbReference type="PATRIC" id="fig|1075402.3.peg.2270"/>
<proteinExistence type="predicted"/>
<dbReference type="Proteomes" id="UP000176101">
    <property type="component" value="Unassembled WGS sequence"/>
</dbReference>
<feature type="compositionally biased region" description="Basic and acidic residues" evidence="1">
    <location>
        <begin position="117"/>
        <end position="140"/>
    </location>
</feature>
<name>A0A1E7KCM3_9ACTN</name>
<accession>A0A1E7KCM3</accession>
<feature type="compositionally biased region" description="Low complexity" evidence="1">
    <location>
        <begin position="143"/>
        <end position="154"/>
    </location>
</feature>
<sequence length="178" mass="19047">MSDAAERPAAEPEVDAWAAACEEDLAAEKARRRAEHGPQPLSATEELRRFADAVADKAGLLGKPLGGTAGQAAAQGAAQQLFDQARAVVEPVVQRNPQVFDHLATAGGELLAAYRSAVRDQERRWSSQLRPEDAREKPQPDHQSGQGDQSQSGGDQDGSGRSEQRRDDGDGPEQIDLD</sequence>
<feature type="compositionally biased region" description="Basic and acidic residues" evidence="1">
    <location>
        <begin position="158"/>
        <end position="169"/>
    </location>
</feature>
<comment type="caution">
    <text evidence="2">The sequence shown here is derived from an EMBL/GenBank/DDBJ whole genome shotgun (WGS) entry which is preliminary data.</text>
</comment>
<reference evidence="2 3" key="1">
    <citation type="journal article" date="2016" name="Front. Microbiol.">
        <title>Comparative Genomics Analysis of Streptomyces Species Reveals Their Adaptation to the Marine Environment and Their Diversity at the Genomic Level.</title>
        <authorList>
            <person name="Tian X."/>
            <person name="Zhang Z."/>
            <person name="Yang T."/>
            <person name="Chen M."/>
            <person name="Li J."/>
            <person name="Chen F."/>
            <person name="Yang J."/>
            <person name="Li W."/>
            <person name="Zhang B."/>
            <person name="Zhang Z."/>
            <person name="Wu J."/>
            <person name="Zhang C."/>
            <person name="Long L."/>
            <person name="Xiao J."/>
        </authorList>
    </citation>
    <scope>NUCLEOTIDE SEQUENCE [LARGE SCALE GENOMIC DNA]</scope>
    <source>
        <strain evidence="2 3">SCSIO 02100</strain>
    </source>
</reference>
<evidence type="ECO:0000313" key="2">
    <source>
        <dbReference type="EMBL" id="OEV01669.1"/>
    </source>
</evidence>